<reference evidence="2 4" key="2">
    <citation type="journal article" date="2014" name="BMC Genomics">
        <title>An improved genome release (version Mt4.0) for the model legume Medicago truncatula.</title>
        <authorList>
            <person name="Tang H."/>
            <person name="Krishnakumar V."/>
            <person name="Bidwell S."/>
            <person name="Rosen B."/>
            <person name="Chan A."/>
            <person name="Zhou S."/>
            <person name="Gentzbittel L."/>
            <person name="Childs K.L."/>
            <person name="Yandell M."/>
            <person name="Gundlach H."/>
            <person name="Mayer K.F."/>
            <person name="Schwartz D.C."/>
            <person name="Town C.D."/>
        </authorList>
    </citation>
    <scope>GENOME REANNOTATION</scope>
    <source>
        <strain evidence="2">A17</strain>
        <strain evidence="3 4">cv. Jemalong A17</strain>
    </source>
</reference>
<dbReference type="PANTHER" id="PTHR31170:SF18">
    <property type="entry name" value="(WILD MALAYSIAN BANANA) HYPOTHETICAL PROTEIN"/>
    <property type="match status" value="1"/>
</dbReference>
<proteinExistence type="predicted"/>
<dbReference type="HOGENOM" id="CLU_020188_0_2_1"/>
<reference evidence="2 4" key="1">
    <citation type="journal article" date="2011" name="Nature">
        <title>The Medicago genome provides insight into the evolution of rhizobial symbioses.</title>
        <authorList>
            <person name="Young N.D."/>
            <person name="Debelle F."/>
            <person name="Oldroyd G.E."/>
            <person name="Geurts R."/>
            <person name="Cannon S.B."/>
            <person name="Udvardi M.K."/>
            <person name="Benedito V.A."/>
            <person name="Mayer K.F."/>
            <person name="Gouzy J."/>
            <person name="Schoof H."/>
            <person name="Van de Peer Y."/>
            <person name="Proost S."/>
            <person name="Cook D.R."/>
            <person name="Meyers B.C."/>
            <person name="Spannagl M."/>
            <person name="Cheung F."/>
            <person name="De Mita S."/>
            <person name="Krishnakumar V."/>
            <person name="Gundlach H."/>
            <person name="Zhou S."/>
            <person name="Mudge J."/>
            <person name="Bharti A.K."/>
            <person name="Murray J.D."/>
            <person name="Naoumkina M.A."/>
            <person name="Rosen B."/>
            <person name="Silverstein K.A."/>
            <person name="Tang H."/>
            <person name="Rombauts S."/>
            <person name="Zhao P.X."/>
            <person name="Zhou P."/>
            <person name="Barbe V."/>
            <person name="Bardou P."/>
            <person name="Bechner M."/>
            <person name="Bellec A."/>
            <person name="Berger A."/>
            <person name="Berges H."/>
            <person name="Bidwell S."/>
            <person name="Bisseling T."/>
            <person name="Choisne N."/>
            <person name="Couloux A."/>
            <person name="Denny R."/>
            <person name="Deshpande S."/>
            <person name="Dai X."/>
            <person name="Doyle J.J."/>
            <person name="Dudez A.M."/>
            <person name="Farmer A.D."/>
            <person name="Fouteau S."/>
            <person name="Franken C."/>
            <person name="Gibelin C."/>
            <person name="Gish J."/>
            <person name="Goldstein S."/>
            <person name="Gonzalez A.J."/>
            <person name="Green P.J."/>
            <person name="Hallab A."/>
            <person name="Hartog M."/>
            <person name="Hua A."/>
            <person name="Humphray S.J."/>
            <person name="Jeong D.H."/>
            <person name="Jing Y."/>
            <person name="Jocker A."/>
            <person name="Kenton S.M."/>
            <person name="Kim D.J."/>
            <person name="Klee K."/>
            <person name="Lai H."/>
            <person name="Lang C."/>
            <person name="Lin S."/>
            <person name="Macmil S.L."/>
            <person name="Magdelenat G."/>
            <person name="Matthews L."/>
            <person name="McCorrison J."/>
            <person name="Monaghan E.L."/>
            <person name="Mun J.H."/>
            <person name="Najar F.Z."/>
            <person name="Nicholson C."/>
            <person name="Noirot C."/>
            <person name="O'Bleness M."/>
            <person name="Paule C.R."/>
            <person name="Poulain J."/>
            <person name="Prion F."/>
            <person name="Qin B."/>
            <person name="Qu C."/>
            <person name="Retzel E.F."/>
            <person name="Riddle C."/>
            <person name="Sallet E."/>
            <person name="Samain S."/>
            <person name="Samson N."/>
            <person name="Sanders I."/>
            <person name="Saurat O."/>
            <person name="Scarpelli C."/>
            <person name="Schiex T."/>
            <person name="Segurens B."/>
            <person name="Severin A.J."/>
            <person name="Sherrier D.J."/>
            <person name="Shi R."/>
            <person name="Sims S."/>
            <person name="Singer S.R."/>
            <person name="Sinharoy S."/>
            <person name="Sterck L."/>
            <person name="Viollet A."/>
            <person name="Wang B.B."/>
            <person name="Wang K."/>
            <person name="Wang M."/>
            <person name="Wang X."/>
            <person name="Warfsmann J."/>
            <person name="Weissenbach J."/>
            <person name="White D.D."/>
            <person name="White J.D."/>
            <person name="Wiley G.B."/>
            <person name="Wincker P."/>
            <person name="Xing Y."/>
            <person name="Yang L."/>
            <person name="Yao Z."/>
            <person name="Ying F."/>
            <person name="Zhai J."/>
            <person name="Zhou L."/>
            <person name="Zuber A."/>
            <person name="Denarie J."/>
            <person name="Dixon R.A."/>
            <person name="May G.D."/>
            <person name="Schwartz D.C."/>
            <person name="Rogers J."/>
            <person name="Quetier F."/>
            <person name="Town C.D."/>
            <person name="Roe B.A."/>
        </authorList>
    </citation>
    <scope>NUCLEOTIDE SEQUENCE [LARGE SCALE GENOMIC DNA]</scope>
    <source>
        <strain evidence="2">A17</strain>
        <strain evidence="3 4">cv. Jemalong A17</strain>
    </source>
</reference>
<dbReference type="InterPro" id="IPR004158">
    <property type="entry name" value="DUF247_pln"/>
</dbReference>
<feature type="transmembrane region" description="Helical" evidence="1">
    <location>
        <begin position="390"/>
        <end position="414"/>
    </location>
</feature>
<evidence type="ECO:0000313" key="2">
    <source>
        <dbReference type="EMBL" id="KEH19213.1"/>
    </source>
</evidence>
<gene>
    <name evidence="2" type="ordered locus">MTR_8g042830</name>
</gene>
<evidence type="ECO:0000313" key="4">
    <source>
        <dbReference type="Proteomes" id="UP000002051"/>
    </source>
</evidence>
<dbReference type="Pfam" id="PF03140">
    <property type="entry name" value="DUF247"/>
    <property type="match status" value="2"/>
</dbReference>
<dbReference type="EnsemblPlants" id="KEH19213">
    <property type="protein sequence ID" value="KEH19213"/>
    <property type="gene ID" value="MTR_8g042830"/>
</dbReference>
<dbReference type="AlphaFoldDB" id="A0A072TQS8"/>
<dbReference type="Proteomes" id="UP000002051">
    <property type="component" value="Chromosome 8"/>
</dbReference>
<protein>
    <submittedName>
        <fullName evidence="2">UPF0481 plant-like protein</fullName>
    </submittedName>
</protein>
<keyword evidence="1" id="KW-0472">Membrane</keyword>
<dbReference type="STRING" id="3880.A0A072TQS8"/>
<evidence type="ECO:0000256" key="1">
    <source>
        <dbReference type="SAM" id="Phobius"/>
    </source>
</evidence>
<accession>A0A072TQS8</accession>
<name>A0A072TQS8_MEDTR</name>
<evidence type="ECO:0000313" key="3">
    <source>
        <dbReference type="EnsemblPlants" id="KEH19213"/>
    </source>
</evidence>
<keyword evidence="4" id="KW-1185">Reference proteome</keyword>
<organism evidence="2 4">
    <name type="scientific">Medicago truncatula</name>
    <name type="common">Barrel medic</name>
    <name type="synonym">Medicago tribuloides</name>
    <dbReference type="NCBI Taxonomy" id="3880"/>
    <lineage>
        <taxon>Eukaryota</taxon>
        <taxon>Viridiplantae</taxon>
        <taxon>Streptophyta</taxon>
        <taxon>Embryophyta</taxon>
        <taxon>Tracheophyta</taxon>
        <taxon>Spermatophyta</taxon>
        <taxon>Magnoliopsida</taxon>
        <taxon>eudicotyledons</taxon>
        <taxon>Gunneridae</taxon>
        <taxon>Pentapetalae</taxon>
        <taxon>rosids</taxon>
        <taxon>fabids</taxon>
        <taxon>Fabales</taxon>
        <taxon>Fabaceae</taxon>
        <taxon>Papilionoideae</taxon>
        <taxon>50 kb inversion clade</taxon>
        <taxon>NPAAA clade</taxon>
        <taxon>Hologalegina</taxon>
        <taxon>IRL clade</taxon>
        <taxon>Trifolieae</taxon>
        <taxon>Medicago</taxon>
    </lineage>
</organism>
<keyword evidence="1" id="KW-0812">Transmembrane</keyword>
<reference evidence="3" key="3">
    <citation type="submission" date="2015-04" db="UniProtKB">
        <authorList>
            <consortium name="EnsemblPlants"/>
        </authorList>
    </citation>
    <scope>IDENTIFICATION</scope>
    <source>
        <strain evidence="3">cv. Jemalong A17</strain>
    </source>
</reference>
<dbReference type="PANTHER" id="PTHR31170">
    <property type="entry name" value="BNAC04G53230D PROTEIN"/>
    <property type="match status" value="1"/>
</dbReference>
<sequence length="421" mass="48875">MKKDITSQARMEEMKWVDKINEEINNSCSSIPDEIEKWKKRSIYKVPSRLKELNKNVYKPQKISFGPYHHGEEHLMAMEEYKHRALIHFLKECKKPIELFVQRLDQVIVRRPSPNNYNNLLPYILRDMLILENQIPMTVLHTLLQVEKGDKSNNYIPKFCHETLQGYNQLSLYSDFKFLLGLDILRPSYSMGEFMHVLDMFRKYVIPPPTEVEEMLPNALVVTAYSNISVSYRSAVELDDAGISFQKSETSNFGDVSFKRGVLRLPFMVLDENTPYIFHNLTAFESLHIEVGKEVTMFLLFMSSIINSAKDVSILCQSGILINAYGSYEDIAKLFNSLPKEIPIDESLGFGGMLKVNDFSKMRSEIDEFCKKPWNKWRANLTHTYFRNPWSMVSLVAAIFLFALTSIQTGYSIAQFYQKPN</sequence>
<dbReference type="EMBL" id="CM001224">
    <property type="protein sequence ID" value="KEH19213.1"/>
    <property type="molecule type" value="Genomic_DNA"/>
</dbReference>
<keyword evidence="1" id="KW-1133">Transmembrane helix</keyword>